<dbReference type="AlphaFoldDB" id="A1SVH3"/>
<sequence>MNDMNIYMSMALSFLIGGLLSFLIKYLNQKGKNSAFLEEINKLEAEKQAAILEKETSVEKLKSQFNHDLEVQKKQFTLVIENKKYKYESKKNEYYTFMAYLDVFNNVQMKALHDDFWPVITSYYQADVTGLQKKSEEKSIEFNNKCLLALSKFREQQGILFSQVNGLKLSASEQVMQVISELIEEIQVININFQDLLEELDSPDFQFQQVLSNDLFSKGQNEQEKITLLRENLLRVMKADLDKL</sequence>
<keyword evidence="2" id="KW-1133">Transmembrane helix</keyword>
<proteinExistence type="predicted"/>
<evidence type="ECO:0000256" key="1">
    <source>
        <dbReference type="SAM" id="Coils"/>
    </source>
</evidence>
<dbReference type="eggNOG" id="ENOG5031J4Q">
    <property type="taxonomic scope" value="Bacteria"/>
</dbReference>
<accession>A1SVH3</accession>
<dbReference type="KEGG" id="pin:Ping_1700"/>
<name>A1SVH3_PSYIN</name>
<keyword evidence="2" id="KW-0812">Transmembrane</keyword>
<keyword evidence="1" id="KW-0175">Coiled coil</keyword>
<feature type="coiled-coil region" evidence="1">
    <location>
        <begin position="33"/>
        <end position="60"/>
    </location>
</feature>
<protein>
    <submittedName>
        <fullName evidence="3">Accessory gene regulator</fullName>
    </submittedName>
</protein>
<keyword evidence="4" id="KW-1185">Reference proteome</keyword>
<evidence type="ECO:0000313" key="4">
    <source>
        <dbReference type="Proteomes" id="UP000000639"/>
    </source>
</evidence>
<gene>
    <name evidence="3" type="ordered locus">Ping_1700</name>
</gene>
<evidence type="ECO:0000256" key="2">
    <source>
        <dbReference type="SAM" id="Phobius"/>
    </source>
</evidence>
<dbReference type="Proteomes" id="UP000000639">
    <property type="component" value="Chromosome"/>
</dbReference>
<dbReference type="HOGENOM" id="CLU_1120183_0_0_6"/>
<reference evidence="3 4" key="1">
    <citation type="submission" date="2007-01" db="EMBL/GenBank/DDBJ databases">
        <title>Complete sequence of Psychromonas ingrahamii 37.</title>
        <authorList>
            <consortium name="US DOE Joint Genome Institute"/>
            <person name="Copeland A."/>
            <person name="Lucas S."/>
            <person name="Lapidus A."/>
            <person name="Barry K."/>
            <person name="Detter J.C."/>
            <person name="Glavina del Rio T."/>
            <person name="Hammon N."/>
            <person name="Israni S."/>
            <person name="Dalin E."/>
            <person name="Tice H."/>
            <person name="Pitluck S."/>
            <person name="Thompson L.S."/>
            <person name="Brettin T."/>
            <person name="Bruce D."/>
            <person name="Han C."/>
            <person name="Tapia R."/>
            <person name="Schmutz J."/>
            <person name="Larimer F."/>
            <person name="Land M."/>
            <person name="Hauser L."/>
            <person name="Kyrpides N."/>
            <person name="Ivanova N."/>
            <person name="Staley J."/>
            <person name="Richardson P."/>
        </authorList>
    </citation>
    <scope>NUCLEOTIDE SEQUENCE [LARGE SCALE GENOMIC DNA]</scope>
    <source>
        <strain evidence="3 4">37</strain>
    </source>
</reference>
<organism evidence="3 4">
    <name type="scientific">Psychromonas ingrahamii (strain DSM 17664 / CCUG 51855 / 37)</name>
    <dbReference type="NCBI Taxonomy" id="357804"/>
    <lineage>
        <taxon>Bacteria</taxon>
        <taxon>Pseudomonadati</taxon>
        <taxon>Pseudomonadota</taxon>
        <taxon>Gammaproteobacteria</taxon>
        <taxon>Alteromonadales</taxon>
        <taxon>Psychromonadaceae</taxon>
        <taxon>Psychromonas</taxon>
    </lineage>
</organism>
<evidence type="ECO:0000313" key="3">
    <source>
        <dbReference type="EMBL" id="ABM03488.1"/>
    </source>
</evidence>
<feature type="transmembrane region" description="Helical" evidence="2">
    <location>
        <begin position="6"/>
        <end position="27"/>
    </location>
</feature>
<keyword evidence="2" id="KW-0472">Membrane</keyword>
<dbReference type="EMBL" id="CP000510">
    <property type="protein sequence ID" value="ABM03488.1"/>
    <property type="molecule type" value="Genomic_DNA"/>
</dbReference>